<gene>
    <name evidence="2" type="ORF">HNAJ_LOCUS7766</name>
</gene>
<dbReference type="EMBL" id="UZAE01012122">
    <property type="protein sequence ID" value="VDO03626.1"/>
    <property type="molecule type" value="Genomic_DNA"/>
</dbReference>
<keyword evidence="1" id="KW-0812">Transmembrane</keyword>
<dbReference type="Proteomes" id="UP000278807">
    <property type="component" value="Unassembled WGS sequence"/>
</dbReference>
<protein>
    <submittedName>
        <fullName evidence="2 4">Uncharacterized protein</fullName>
    </submittedName>
</protein>
<organism evidence="4">
    <name type="scientific">Rodentolepis nana</name>
    <name type="common">Dwarf tapeworm</name>
    <name type="synonym">Hymenolepis nana</name>
    <dbReference type="NCBI Taxonomy" id="102285"/>
    <lineage>
        <taxon>Eukaryota</taxon>
        <taxon>Metazoa</taxon>
        <taxon>Spiralia</taxon>
        <taxon>Lophotrochozoa</taxon>
        <taxon>Platyhelminthes</taxon>
        <taxon>Cestoda</taxon>
        <taxon>Eucestoda</taxon>
        <taxon>Cyclophyllidea</taxon>
        <taxon>Hymenolepididae</taxon>
        <taxon>Rodentolepis</taxon>
    </lineage>
</organism>
<keyword evidence="3" id="KW-1185">Reference proteome</keyword>
<keyword evidence="1" id="KW-0472">Membrane</keyword>
<accession>A0A158QHP5</accession>
<proteinExistence type="predicted"/>
<evidence type="ECO:0000313" key="4">
    <source>
        <dbReference type="WBParaSite" id="HNAJ_0000777001-mRNA-1"/>
    </source>
</evidence>
<keyword evidence="1" id="KW-1133">Transmembrane helix</keyword>
<dbReference type="OrthoDB" id="6228668at2759"/>
<reference evidence="4" key="1">
    <citation type="submission" date="2016-04" db="UniProtKB">
        <authorList>
            <consortium name="WormBaseParasite"/>
        </authorList>
    </citation>
    <scope>IDENTIFICATION</scope>
</reference>
<dbReference type="AlphaFoldDB" id="A0A158QHP5"/>
<name>A0A158QHP5_RODNA</name>
<evidence type="ECO:0000313" key="2">
    <source>
        <dbReference type="EMBL" id="VDO03626.1"/>
    </source>
</evidence>
<sequence length="450" mass="51278">MPPARRKPPSKVVKFLSGTEFTSGLFSPWLCELRQESLLTFCDLANRLIKRLEVSPEFFSFFPESPLTDHLVESKKRQDSFEPVRVTNGSASVICIDNMWHWDPISAVSAYFRSASLIDQILTRLPCSSEGHTYVDWSLLRQLPNPDDILLVLIRLIWLLPSRGCNPNSHSTAPLIEAINNLFATTISADTLRDSAVGRFLDAFKQESIGLCLFVATYRRHLLSAYRYDLLTIFFCNYFLTGVYINLIAYYRSHHHIYFAHCYDHSGKTRYHDDLILVKYERFTSLGRESLRNAGFPQLIPPVVQMCRDLAEAHREPSKASPALQSLRHRLNATTTRQFDSESSQHDPSLFSNVSKLISMSGIGVGRRTPQPYSPNLIILVVYGTMTWSLAREIVDAVTRSSPRCVQLPSEGTRYLSTVPSLRYSQCFLCSAVLHRICSHKSIYIKWQAL</sequence>
<feature type="transmembrane region" description="Helical" evidence="1">
    <location>
        <begin position="228"/>
        <end position="251"/>
    </location>
</feature>
<dbReference type="STRING" id="102285.A0A158QHP5"/>
<dbReference type="WBParaSite" id="HNAJ_0000777001-mRNA-1">
    <property type="protein sequence ID" value="HNAJ_0000777001-mRNA-1"/>
    <property type="gene ID" value="HNAJ_0000777001"/>
</dbReference>
<evidence type="ECO:0000256" key="1">
    <source>
        <dbReference type="SAM" id="Phobius"/>
    </source>
</evidence>
<reference evidence="2 3" key="2">
    <citation type="submission" date="2018-11" db="EMBL/GenBank/DDBJ databases">
        <authorList>
            <consortium name="Pathogen Informatics"/>
        </authorList>
    </citation>
    <scope>NUCLEOTIDE SEQUENCE [LARGE SCALE GENOMIC DNA]</scope>
</reference>
<evidence type="ECO:0000313" key="3">
    <source>
        <dbReference type="Proteomes" id="UP000278807"/>
    </source>
</evidence>